<evidence type="ECO:0000259" key="4">
    <source>
        <dbReference type="PROSITE" id="PS50011"/>
    </source>
</evidence>
<dbReference type="Gene3D" id="1.10.510.10">
    <property type="entry name" value="Transferase(Phosphotransferase) domain 1"/>
    <property type="match status" value="1"/>
</dbReference>
<accession>A0A5N6IX18</accession>
<dbReference type="PROSITE" id="PS50011">
    <property type="entry name" value="PROTEIN_KINASE_DOM"/>
    <property type="match status" value="1"/>
</dbReference>
<dbReference type="GO" id="GO:0005524">
    <property type="term" value="F:ATP binding"/>
    <property type="evidence" value="ECO:0007669"/>
    <property type="project" value="UniProtKB-KW"/>
</dbReference>
<sequence length="363" mass="40558">LTFIRFWAHHNAFSCPSNLSAAKNSLSRTISSLAPRYTLQGARWDYRILRPIMGDNTHISTVFKAEVIPRKNGENTSKTPQWAVIKVASPGDTVAKENMDRECQTYRLPGVNSADCFREMYDVLESSTIALEWLDTTLAEVKYQAHLHIYSLIAAALRAALTSCIVLEGHQRVNTDFKPANILLSGIETGLITAKVGDLGLVVSGGSLSNAQPYAMRAPEVFLGQACTEPSQVWAVATMLLCWIKPGILGAWDSPHPLINEAWCMAKIKRLFPHWRIPTPNEVTRYALEAAVKSANYFSKDMPELQVILPFDKEIQKVEIPQQLRDLLRFMLVVNPVDRPSPSSVLASREFRSFEKLVESSCL</sequence>
<dbReference type="SUPFAM" id="SSF56112">
    <property type="entry name" value="Protein kinase-like (PK-like)"/>
    <property type="match status" value="1"/>
</dbReference>
<keyword evidence="3" id="KW-0067">ATP-binding</keyword>
<dbReference type="InterPro" id="IPR050117">
    <property type="entry name" value="MAPK"/>
</dbReference>
<gene>
    <name evidence="5" type="ORF">BDV30DRAFT_250477</name>
</gene>
<reference evidence="5 6" key="1">
    <citation type="submission" date="2019-04" db="EMBL/GenBank/DDBJ databases">
        <title>Fungal friends and foes A comparative genomics study of 23 Aspergillus species from section Flavi.</title>
        <authorList>
            <consortium name="DOE Joint Genome Institute"/>
            <person name="Kjaerbolling I."/>
            <person name="Vesth T.C."/>
            <person name="Frisvad J.C."/>
            <person name="Nybo J.L."/>
            <person name="Theobald S."/>
            <person name="Kildgaard S."/>
            <person name="Petersen T.I."/>
            <person name="Kuo A."/>
            <person name="Sato A."/>
            <person name="Lyhne E.K."/>
            <person name="Kogle M.E."/>
            <person name="Wiebenga A."/>
            <person name="Kun R.S."/>
            <person name="Lubbers R.J."/>
            <person name="Makela M.R."/>
            <person name="Barry K."/>
            <person name="Chovatia M."/>
            <person name="Clum A."/>
            <person name="Daum C."/>
            <person name="Haridas S."/>
            <person name="He G."/>
            <person name="LaButti K."/>
            <person name="Lipzen A."/>
            <person name="Mondo S."/>
            <person name="Pangilinan J."/>
            <person name="Riley R."/>
            <person name="Salamov A."/>
            <person name="Simmons B.A."/>
            <person name="Magnuson J.K."/>
            <person name="Henrissat B."/>
            <person name="Mortensen U.H."/>
            <person name="Larsen T.O."/>
            <person name="De vries R.P."/>
            <person name="Grigoriev I.V."/>
            <person name="Machida M."/>
            <person name="Baker S.E."/>
            <person name="Andersen M.R."/>
        </authorList>
    </citation>
    <scope>NUCLEOTIDE SEQUENCE [LARGE SCALE GENOMIC DNA]</scope>
    <source>
        <strain evidence="5 6">CBS 117635</strain>
    </source>
</reference>
<protein>
    <submittedName>
        <fullName evidence="5">Kinase-like domain-containing protein</fullName>
    </submittedName>
</protein>
<dbReference type="Proteomes" id="UP000326289">
    <property type="component" value="Unassembled WGS sequence"/>
</dbReference>
<evidence type="ECO:0000313" key="6">
    <source>
        <dbReference type="Proteomes" id="UP000326289"/>
    </source>
</evidence>
<dbReference type="InterPro" id="IPR000719">
    <property type="entry name" value="Prot_kinase_dom"/>
</dbReference>
<dbReference type="InterPro" id="IPR011009">
    <property type="entry name" value="Kinase-like_dom_sf"/>
</dbReference>
<evidence type="ECO:0000256" key="1">
    <source>
        <dbReference type="ARBA" id="ARBA00022527"/>
    </source>
</evidence>
<keyword evidence="6" id="KW-1185">Reference proteome</keyword>
<keyword evidence="2" id="KW-0547">Nucleotide-binding</keyword>
<proteinExistence type="predicted"/>
<evidence type="ECO:0000313" key="5">
    <source>
        <dbReference type="EMBL" id="KAB8270697.1"/>
    </source>
</evidence>
<keyword evidence="5" id="KW-0418">Kinase</keyword>
<keyword evidence="5" id="KW-0808">Transferase</keyword>
<name>A0A5N6IX18_9EURO</name>
<dbReference type="AlphaFoldDB" id="A0A5N6IX18"/>
<feature type="non-terminal residue" evidence="5">
    <location>
        <position position="1"/>
    </location>
</feature>
<dbReference type="SMART" id="SM00220">
    <property type="entry name" value="S_TKc"/>
    <property type="match status" value="1"/>
</dbReference>
<dbReference type="PANTHER" id="PTHR24055">
    <property type="entry name" value="MITOGEN-ACTIVATED PROTEIN KINASE"/>
    <property type="match status" value="1"/>
</dbReference>
<evidence type="ECO:0000256" key="2">
    <source>
        <dbReference type="ARBA" id="ARBA00022741"/>
    </source>
</evidence>
<organism evidence="5 6">
    <name type="scientific">Aspergillus minisclerotigenes</name>
    <dbReference type="NCBI Taxonomy" id="656917"/>
    <lineage>
        <taxon>Eukaryota</taxon>
        <taxon>Fungi</taxon>
        <taxon>Dikarya</taxon>
        <taxon>Ascomycota</taxon>
        <taxon>Pezizomycotina</taxon>
        <taxon>Eurotiomycetes</taxon>
        <taxon>Eurotiomycetidae</taxon>
        <taxon>Eurotiales</taxon>
        <taxon>Aspergillaceae</taxon>
        <taxon>Aspergillus</taxon>
        <taxon>Aspergillus subgen. Circumdati</taxon>
    </lineage>
</organism>
<dbReference type="GO" id="GO:0004674">
    <property type="term" value="F:protein serine/threonine kinase activity"/>
    <property type="evidence" value="ECO:0007669"/>
    <property type="project" value="UniProtKB-KW"/>
</dbReference>
<keyword evidence="1" id="KW-0723">Serine/threonine-protein kinase</keyword>
<dbReference type="EMBL" id="ML732826">
    <property type="protein sequence ID" value="KAB8270697.1"/>
    <property type="molecule type" value="Genomic_DNA"/>
</dbReference>
<feature type="domain" description="Protein kinase" evidence="4">
    <location>
        <begin position="1"/>
        <end position="352"/>
    </location>
</feature>
<evidence type="ECO:0000256" key="3">
    <source>
        <dbReference type="ARBA" id="ARBA00022840"/>
    </source>
</evidence>